<dbReference type="Proteomes" id="UP000005695">
    <property type="component" value="Unassembled WGS sequence"/>
</dbReference>
<protein>
    <recommendedName>
        <fullName evidence="3">DZANK-type domain-containing protein</fullName>
    </recommendedName>
</protein>
<sequence>MGGCMEKCPECHEPQKGKYWCRNCKRVFVCPNPQCGAEMSQARDNCPRCGLLFEDYIVRRKMYRRCPKCKKKQGLSDNQCRYCQYWFTCPTCGHPVTSTSMLSCPRCATRLR</sequence>
<dbReference type="AlphaFoldDB" id="Q1JZ86"/>
<gene>
    <name evidence="1" type="ORF">Dace_1543</name>
</gene>
<comment type="caution">
    <text evidence="1">The sequence shown here is derived from an EMBL/GenBank/DDBJ whole genome shotgun (WGS) entry which is preliminary data.</text>
</comment>
<name>Q1JZ86_DESA6</name>
<evidence type="ECO:0000313" key="2">
    <source>
        <dbReference type="Proteomes" id="UP000005695"/>
    </source>
</evidence>
<reference evidence="1" key="2">
    <citation type="submission" date="2006-05" db="EMBL/GenBank/DDBJ databases">
        <title>Sequencing of the draft genome and assembly of Desulfuromonas acetoxidans DSM 684.</title>
        <authorList>
            <consortium name="US DOE Joint Genome Institute (JGI-PGF)"/>
            <person name="Copeland A."/>
            <person name="Lucas S."/>
            <person name="Lapidus A."/>
            <person name="Barry K."/>
            <person name="Detter J.C."/>
            <person name="Glavina del Rio T."/>
            <person name="Hammon N."/>
            <person name="Israni S."/>
            <person name="Dalin E."/>
            <person name="Tice H."/>
            <person name="Bruce D."/>
            <person name="Pitluck S."/>
            <person name="Richardson P."/>
        </authorList>
    </citation>
    <scope>NUCLEOTIDE SEQUENCE [LARGE SCALE GENOMIC DNA]</scope>
    <source>
        <strain evidence="1">DSM 684</strain>
    </source>
</reference>
<evidence type="ECO:0008006" key="3">
    <source>
        <dbReference type="Google" id="ProtNLM"/>
    </source>
</evidence>
<organism evidence="1 2">
    <name type="scientific">Desulfuromonas acetoxidans (strain DSM 684 / 11070)</name>
    <dbReference type="NCBI Taxonomy" id="281689"/>
    <lineage>
        <taxon>Bacteria</taxon>
        <taxon>Pseudomonadati</taxon>
        <taxon>Thermodesulfobacteriota</taxon>
        <taxon>Desulfuromonadia</taxon>
        <taxon>Desulfuromonadales</taxon>
        <taxon>Desulfuromonadaceae</taxon>
        <taxon>Desulfuromonas</taxon>
    </lineage>
</organism>
<dbReference type="EMBL" id="AAEW02000009">
    <property type="protein sequence ID" value="EAT15681.1"/>
    <property type="molecule type" value="Genomic_DNA"/>
</dbReference>
<reference evidence="1" key="1">
    <citation type="submission" date="2006-05" db="EMBL/GenBank/DDBJ databases">
        <title>Annotation of the draft genome assembly of Desulfuromonas acetoxidans DSM 684.</title>
        <authorList>
            <consortium name="US DOE Joint Genome Institute (JGI-ORNL)"/>
            <person name="Larimer F."/>
            <person name="Land M."/>
            <person name="Hauser L."/>
        </authorList>
    </citation>
    <scope>NUCLEOTIDE SEQUENCE [LARGE SCALE GENOMIC DNA]</scope>
    <source>
        <strain evidence="1">DSM 684</strain>
    </source>
</reference>
<evidence type="ECO:0000313" key="1">
    <source>
        <dbReference type="EMBL" id="EAT15681.1"/>
    </source>
</evidence>
<keyword evidence="2" id="KW-1185">Reference proteome</keyword>
<proteinExistence type="predicted"/>
<accession>Q1JZ86</accession>